<feature type="region of interest" description="Disordered" evidence="7">
    <location>
        <begin position="125"/>
        <end position="187"/>
    </location>
</feature>
<evidence type="ECO:0000313" key="10">
    <source>
        <dbReference type="Proteomes" id="UP001230908"/>
    </source>
</evidence>
<keyword evidence="3" id="KW-0479">Metal-binding</keyword>
<keyword evidence="10" id="KW-1185">Reference proteome</keyword>
<evidence type="ECO:0000256" key="5">
    <source>
        <dbReference type="ARBA" id="ARBA00022842"/>
    </source>
</evidence>
<dbReference type="CDD" id="cd18870">
    <property type="entry name" value="NUDIX_AcylCoAdiphos_Nudt19"/>
    <property type="match status" value="1"/>
</dbReference>
<comment type="caution">
    <text evidence="9">The sequence shown here is derived from an EMBL/GenBank/DDBJ whole genome shotgun (WGS) entry which is preliminary data.</text>
</comment>
<keyword evidence="5" id="KW-0460">Magnesium</keyword>
<evidence type="ECO:0000256" key="2">
    <source>
        <dbReference type="ARBA" id="ARBA00001946"/>
    </source>
</evidence>
<sequence>MNVTEGWRLPEAFEERARRYLAGEGPPPVVPRVAATVVLLRPADAGFEVYVLRRAASMAFASGVYAFPGGGVDAADAGTDLDWAGPPPEEWARRLGRPAGEAQAVICAAVREVFEEAGVLLAEGAPDRGIDGAEGAPARGGDGARGAPGHGAGGASGGGFDGVEGAPGGGIDGAGGAEGGDGGAESGLEADRQRLVRREVHLAEVLARRGLVLRSDLLGAWARWITPEFEARRFDTYFFVAALPERQLPRDVSGEADHTMWVRPADAVAGFEAGRIAMLPPTVMILRELSAYPDIAGVLAAVGDRDAATAVTPRPEIAPDGTIRLRAR</sequence>
<comment type="cofactor">
    <cofactor evidence="1">
        <name>Mn(2+)</name>
        <dbReference type="ChEBI" id="CHEBI:29035"/>
    </cofactor>
</comment>
<keyword evidence="4 9" id="KW-0378">Hydrolase</keyword>
<evidence type="ECO:0000256" key="3">
    <source>
        <dbReference type="ARBA" id="ARBA00022723"/>
    </source>
</evidence>
<evidence type="ECO:0000256" key="4">
    <source>
        <dbReference type="ARBA" id="ARBA00022801"/>
    </source>
</evidence>
<dbReference type="PANTHER" id="PTHR12318">
    <property type="entry name" value="TESTOSTERONE-REGULATED PROTEIN RP2"/>
    <property type="match status" value="1"/>
</dbReference>
<dbReference type="EMBL" id="JAVHUY010000017">
    <property type="protein sequence ID" value="MDQ7906666.1"/>
    <property type="molecule type" value="Genomic_DNA"/>
</dbReference>
<dbReference type="GO" id="GO:0016787">
    <property type="term" value="F:hydrolase activity"/>
    <property type="evidence" value="ECO:0007669"/>
    <property type="project" value="UniProtKB-KW"/>
</dbReference>
<dbReference type="RefSeq" id="WP_308713949.1">
    <property type="nucleotide sequence ID" value="NZ_JAVHUY010000017.1"/>
</dbReference>
<dbReference type="Proteomes" id="UP001230908">
    <property type="component" value="Unassembled WGS sequence"/>
</dbReference>
<name>A0ABU0ZJJ2_9ACTN</name>
<evidence type="ECO:0000259" key="8">
    <source>
        <dbReference type="PROSITE" id="PS51462"/>
    </source>
</evidence>
<dbReference type="PROSITE" id="PS51462">
    <property type="entry name" value="NUDIX"/>
    <property type="match status" value="1"/>
</dbReference>
<reference evidence="9 10" key="1">
    <citation type="submission" date="2023-08" db="EMBL/GenBank/DDBJ databases">
        <title>Phytohabitans sansha sp. nov., isolated from marine sediment.</title>
        <authorList>
            <person name="Zhao Y."/>
            <person name="Yi K."/>
        </authorList>
    </citation>
    <scope>NUCLEOTIDE SEQUENCE [LARGE SCALE GENOMIC DNA]</scope>
    <source>
        <strain evidence="9 10">ZYX-F-186</strain>
    </source>
</reference>
<dbReference type="PANTHER" id="PTHR12318:SF0">
    <property type="entry name" value="ACYL-COENZYME A DIPHOSPHATASE NUDT19"/>
    <property type="match status" value="1"/>
</dbReference>
<evidence type="ECO:0000256" key="6">
    <source>
        <dbReference type="ARBA" id="ARBA00023211"/>
    </source>
</evidence>
<dbReference type="SUPFAM" id="SSF55811">
    <property type="entry name" value="Nudix"/>
    <property type="match status" value="1"/>
</dbReference>
<dbReference type="InterPro" id="IPR015797">
    <property type="entry name" value="NUDIX_hydrolase-like_dom_sf"/>
</dbReference>
<accession>A0ABU0ZJJ2</accession>
<evidence type="ECO:0000313" key="9">
    <source>
        <dbReference type="EMBL" id="MDQ7906666.1"/>
    </source>
</evidence>
<dbReference type="InterPro" id="IPR000086">
    <property type="entry name" value="NUDIX_hydrolase_dom"/>
</dbReference>
<protein>
    <submittedName>
        <fullName evidence="9">NUDIX hydrolase</fullName>
    </submittedName>
</protein>
<proteinExistence type="predicted"/>
<keyword evidence="6" id="KW-0464">Manganese</keyword>
<comment type="cofactor">
    <cofactor evidence="2">
        <name>Mg(2+)</name>
        <dbReference type="ChEBI" id="CHEBI:18420"/>
    </cofactor>
</comment>
<gene>
    <name evidence="9" type="ORF">RB614_19305</name>
</gene>
<evidence type="ECO:0000256" key="7">
    <source>
        <dbReference type="SAM" id="MobiDB-lite"/>
    </source>
</evidence>
<dbReference type="Gene3D" id="3.90.79.10">
    <property type="entry name" value="Nucleoside Triphosphate Pyrophosphohydrolase"/>
    <property type="match status" value="1"/>
</dbReference>
<feature type="domain" description="Nudix hydrolase" evidence="8">
    <location>
        <begin position="30"/>
        <end position="284"/>
    </location>
</feature>
<feature type="compositionally biased region" description="Gly residues" evidence="7">
    <location>
        <begin position="138"/>
        <end position="185"/>
    </location>
</feature>
<dbReference type="InterPro" id="IPR039121">
    <property type="entry name" value="NUDT19"/>
</dbReference>
<evidence type="ECO:0000256" key="1">
    <source>
        <dbReference type="ARBA" id="ARBA00001936"/>
    </source>
</evidence>
<organism evidence="9 10">
    <name type="scientific">Phytohabitans maris</name>
    <dbReference type="NCBI Taxonomy" id="3071409"/>
    <lineage>
        <taxon>Bacteria</taxon>
        <taxon>Bacillati</taxon>
        <taxon>Actinomycetota</taxon>
        <taxon>Actinomycetes</taxon>
        <taxon>Micromonosporales</taxon>
        <taxon>Micromonosporaceae</taxon>
    </lineage>
</organism>